<feature type="domain" description="TRNA-binding" evidence="17">
    <location>
        <begin position="39"/>
        <end position="153"/>
    </location>
</feature>
<evidence type="ECO:0000256" key="10">
    <source>
        <dbReference type="ARBA" id="ARBA00022842"/>
    </source>
</evidence>
<comment type="subcellular location">
    <subcellularLocation>
        <location evidence="1 15">Cytoplasm</location>
    </subcellularLocation>
</comment>
<evidence type="ECO:0000259" key="18">
    <source>
        <dbReference type="PROSITE" id="PS51447"/>
    </source>
</evidence>
<dbReference type="PROSITE" id="PS51483">
    <property type="entry name" value="B5"/>
    <property type="match status" value="1"/>
</dbReference>
<keyword evidence="12 15" id="KW-0648">Protein biosynthesis</keyword>
<dbReference type="SUPFAM" id="SSF56037">
    <property type="entry name" value="PheT/TilS domain"/>
    <property type="match status" value="1"/>
</dbReference>
<keyword evidence="7 15" id="KW-0479">Metal-binding</keyword>
<dbReference type="InterPro" id="IPR041616">
    <property type="entry name" value="PheRS_beta_core"/>
</dbReference>
<dbReference type="HAMAP" id="MF_00283">
    <property type="entry name" value="Phe_tRNA_synth_beta1"/>
    <property type="match status" value="1"/>
</dbReference>
<comment type="cofactor">
    <cofactor evidence="15">
        <name>Mg(2+)</name>
        <dbReference type="ChEBI" id="CHEBI:18420"/>
    </cofactor>
    <text evidence="15">Binds 2 magnesium ions per tetramer.</text>
</comment>
<dbReference type="NCBIfam" id="TIGR00472">
    <property type="entry name" value="pheT_bact"/>
    <property type="match status" value="1"/>
</dbReference>
<dbReference type="NCBIfam" id="NF045760">
    <property type="entry name" value="YtpR"/>
    <property type="match status" value="1"/>
</dbReference>
<dbReference type="Pfam" id="PF17759">
    <property type="entry name" value="tRNA_synthFbeta"/>
    <property type="match status" value="1"/>
</dbReference>
<dbReference type="GO" id="GO:0004826">
    <property type="term" value="F:phenylalanine-tRNA ligase activity"/>
    <property type="evidence" value="ECO:0007669"/>
    <property type="project" value="UniProtKB-EC"/>
</dbReference>
<dbReference type="InterPro" id="IPR036690">
    <property type="entry name" value="Fdx_antiC-bd_sf"/>
</dbReference>
<evidence type="ECO:0000256" key="6">
    <source>
        <dbReference type="ARBA" id="ARBA00022598"/>
    </source>
</evidence>
<dbReference type="SUPFAM" id="SSF50249">
    <property type="entry name" value="Nucleic acid-binding proteins"/>
    <property type="match status" value="1"/>
</dbReference>
<dbReference type="InterPro" id="IPR020825">
    <property type="entry name" value="Phe-tRNA_synthase-like_B3/B4"/>
</dbReference>
<sequence length="805" mass="88620">MQFPESWLREFCNPPIGTQELADLLTMAGLEVEELRPVAPPFSQVVIARVLEVAKHPNADRLNVCQVDAGTGQTLQIVCGAPNVRAGIKVPCALVGAELPPGEDGKPFQIQLGKLRGVESQGMLCSARELKLSEDHGGLLILPEEAPVGQNLREYLRLDDTLFTLKLTPNLAHALSVHGIAREVSALTGAPLKSPSFTPAEVTHDQVLPVRIEAPDLCGRFSGRVIRNVNTRVRTPAWMIERLERCGQRSVSPLVDISNYVMFELGRPSHIFDLGKIQGGLAVRWARKGETLELLNGNTVELDEQVGVIADDKAVESLAGIMGGEATAVSDSTRDIYLEAAFWWPEAVAGRSRRFNFSTDAGHRFERGVDPATTVEHIERITQLILQICGGEAGPIDDHVVNLPQRTPVTLRVDRASKVIGMPVTQEQCAGVFRRLGLEFVEEPGRLTVTPPSWRFDLRIEEDLIEEVIRVLGYQHLPDTPPIAPVVPRTRPERQRGLHAVRHALAALDYQETVNFSFVEDRWERDFAGNDRPIQLLNPIASNLSVMRSSLIGSLVQVLRFNLARKASRVRVFEIGRVFLRDAAVPESDTTVAGVAQPLRVCALAYGPALPLQWGCDDRLVDFYDVKGDLEQLFAPRAVTLQKAEHPALHPGRSAAVWVEGRCVGHVGELHPRWKQAYELPHAPLVFELDAQAVSERSVPQYRPIPRQQSVWRDIAVIVRESVTHDALMAAVEAADAQGLVRGATLFDIYKPKDTTPEIGAGERSLALRLELLDEEATLTDERIEAAVQAVVGSLATRVGARLRG</sequence>
<dbReference type="Gene3D" id="3.30.56.10">
    <property type="match status" value="2"/>
</dbReference>
<dbReference type="InterPro" id="IPR009061">
    <property type="entry name" value="DNA-bd_dom_put_sf"/>
</dbReference>
<dbReference type="Gene3D" id="2.40.50.140">
    <property type="entry name" value="Nucleic acid-binding proteins"/>
    <property type="match status" value="1"/>
</dbReference>
<keyword evidence="13 15" id="KW-0030">Aminoacyl-tRNA synthetase</keyword>
<dbReference type="PROSITE" id="PS50886">
    <property type="entry name" value="TRBD"/>
    <property type="match status" value="1"/>
</dbReference>
<evidence type="ECO:0000256" key="9">
    <source>
        <dbReference type="ARBA" id="ARBA00022840"/>
    </source>
</evidence>
<dbReference type="Gene3D" id="3.50.40.10">
    <property type="entry name" value="Phenylalanyl-trna Synthetase, Chain B, domain 3"/>
    <property type="match status" value="1"/>
</dbReference>
<dbReference type="Pfam" id="PF03147">
    <property type="entry name" value="FDX-ACB"/>
    <property type="match status" value="1"/>
</dbReference>
<gene>
    <name evidence="15 20" type="primary">pheT</name>
    <name evidence="20" type="ORF">OMP39_07160</name>
</gene>
<evidence type="ECO:0000256" key="16">
    <source>
        <dbReference type="PROSITE-ProRule" id="PRU00209"/>
    </source>
</evidence>
<dbReference type="SMART" id="SM00873">
    <property type="entry name" value="B3_4"/>
    <property type="match status" value="1"/>
</dbReference>
<dbReference type="Proteomes" id="UP001163266">
    <property type="component" value="Chromosome"/>
</dbReference>
<dbReference type="PANTHER" id="PTHR10947:SF0">
    <property type="entry name" value="PHENYLALANINE--TRNA LIGASE BETA SUBUNIT"/>
    <property type="match status" value="1"/>
</dbReference>
<feature type="domain" description="B5" evidence="19">
    <location>
        <begin position="404"/>
        <end position="479"/>
    </location>
</feature>
<keyword evidence="8 15" id="KW-0547">Nucleotide-binding</keyword>
<evidence type="ECO:0000313" key="20">
    <source>
        <dbReference type="EMBL" id="UZD56334.1"/>
    </source>
</evidence>
<evidence type="ECO:0000259" key="17">
    <source>
        <dbReference type="PROSITE" id="PS50886"/>
    </source>
</evidence>
<dbReference type="Pfam" id="PF01588">
    <property type="entry name" value="tRNA_bind"/>
    <property type="match status" value="1"/>
</dbReference>
<dbReference type="InterPro" id="IPR005147">
    <property type="entry name" value="tRNA_synthase_B5-dom"/>
</dbReference>
<feature type="binding site" evidence="15">
    <location>
        <position position="463"/>
    </location>
    <ligand>
        <name>Mg(2+)</name>
        <dbReference type="ChEBI" id="CHEBI:18420"/>
        <note>shared with alpha subunit</note>
    </ligand>
</feature>
<evidence type="ECO:0000256" key="4">
    <source>
        <dbReference type="ARBA" id="ARBA00022490"/>
    </source>
</evidence>
<dbReference type="Gene3D" id="3.30.930.10">
    <property type="entry name" value="Bira Bifunctional Protein, Domain 2"/>
    <property type="match status" value="1"/>
</dbReference>
<evidence type="ECO:0000256" key="14">
    <source>
        <dbReference type="ARBA" id="ARBA00049255"/>
    </source>
</evidence>
<keyword evidence="11 16" id="KW-0694">RNA-binding</keyword>
<keyword evidence="6 15" id="KW-0436">Ligase</keyword>
<evidence type="ECO:0000256" key="13">
    <source>
        <dbReference type="ARBA" id="ARBA00023146"/>
    </source>
</evidence>
<dbReference type="InterPro" id="IPR045060">
    <property type="entry name" value="Phe-tRNA-ligase_IIc_bsu"/>
</dbReference>
<evidence type="ECO:0000256" key="11">
    <source>
        <dbReference type="ARBA" id="ARBA00022884"/>
    </source>
</evidence>
<evidence type="ECO:0000256" key="1">
    <source>
        <dbReference type="ARBA" id="ARBA00004496"/>
    </source>
</evidence>
<dbReference type="Pfam" id="PF03484">
    <property type="entry name" value="B5"/>
    <property type="match status" value="1"/>
</dbReference>
<evidence type="ECO:0000256" key="15">
    <source>
        <dbReference type="HAMAP-Rule" id="MF_00283"/>
    </source>
</evidence>
<evidence type="ECO:0000256" key="7">
    <source>
        <dbReference type="ARBA" id="ARBA00022723"/>
    </source>
</evidence>
<dbReference type="PANTHER" id="PTHR10947">
    <property type="entry name" value="PHENYLALANYL-TRNA SYNTHETASE BETA CHAIN AND LEUCINE-RICH REPEAT-CONTAINING PROTEIN 47"/>
    <property type="match status" value="1"/>
</dbReference>
<dbReference type="InterPro" id="IPR004532">
    <property type="entry name" value="Phe-tRNA-ligase_IIc_bsu_bact"/>
</dbReference>
<keyword evidence="9 15" id="KW-0067">ATP-binding</keyword>
<keyword evidence="5 16" id="KW-0820">tRNA-binding</keyword>
<name>A0ABY6MWI0_9BURK</name>
<evidence type="ECO:0000256" key="2">
    <source>
        <dbReference type="ARBA" id="ARBA00008653"/>
    </source>
</evidence>
<protein>
    <recommendedName>
        <fullName evidence="15">Phenylalanine--tRNA ligase beta subunit</fullName>
        <ecNumber evidence="15">6.1.1.20</ecNumber>
    </recommendedName>
    <alternativeName>
        <fullName evidence="15">Phenylalanyl-tRNA synthetase beta subunit</fullName>
        <shortName evidence="15">PheRS</shortName>
    </alternativeName>
</protein>
<dbReference type="InterPro" id="IPR002547">
    <property type="entry name" value="tRNA-bd_dom"/>
</dbReference>
<dbReference type="EC" id="6.1.1.20" evidence="15"/>
<dbReference type="SMART" id="SM00896">
    <property type="entry name" value="FDX-ACB"/>
    <property type="match status" value="1"/>
</dbReference>
<dbReference type="SMART" id="SM00874">
    <property type="entry name" value="B5"/>
    <property type="match status" value="1"/>
</dbReference>
<dbReference type="PROSITE" id="PS51447">
    <property type="entry name" value="FDX_ACB"/>
    <property type="match status" value="1"/>
</dbReference>
<evidence type="ECO:0000256" key="3">
    <source>
        <dbReference type="ARBA" id="ARBA00011209"/>
    </source>
</evidence>
<feature type="binding site" evidence="15">
    <location>
        <position position="467"/>
    </location>
    <ligand>
        <name>Mg(2+)</name>
        <dbReference type="ChEBI" id="CHEBI:18420"/>
        <note>shared with alpha subunit</note>
    </ligand>
</feature>
<evidence type="ECO:0000313" key="21">
    <source>
        <dbReference type="Proteomes" id="UP001163266"/>
    </source>
</evidence>
<keyword evidence="4 15" id="KW-0963">Cytoplasm</keyword>
<dbReference type="InterPro" id="IPR012340">
    <property type="entry name" value="NA-bd_OB-fold"/>
</dbReference>
<dbReference type="Gene3D" id="3.30.70.380">
    <property type="entry name" value="Ferrodoxin-fold anticodon-binding domain"/>
    <property type="match status" value="1"/>
</dbReference>
<comment type="similarity">
    <text evidence="2 15">Belongs to the phenylalanyl-tRNA synthetase beta subunit family. Type 1 subfamily.</text>
</comment>
<comment type="catalytic activity">
    <reaction evidence="14 15">
        <text>tRNA(Phe) + L-phenylalanine + ATP = L-phenylalanyl-tRNA(Phe) + AMP + diphosphate + H(+)</text>
        <dbReference type="Rhea" id="RHEA:19413"/>
        <dbReference type="Rhea" id="RHEA-COMP:9668"/>
        <dbReference type="Rhea" id="RHEA-COMP:9699"/>
        <dbReference type="ChEBI" id="CHEBI:15378"/>
        <dbReference type="ChEBI" id="CHEBI:30616"/>
        <dbReference type="ChEBI" id="CHEBI:33019"/>
        <dbReference type="ChEBI" id="CHEBI:58095"/>
        <dbReference type="ChEBI" id="CHEBI:78442"/>
        <dbReference type="ChEBI" id="CHEBI:78531"/>
        <dbReference type="ChEBI" id="CHEBI:456215"/>
        <dbReference type="EC" id="6.1.1.20"/>
    </reaction>
</comment>
<evidence type="ECO:0000259" key="19">
    <source>
        <dbReference type="PROSITE" id="PS51483"/>
    </source>
</evidence>
<proteinExistence type="inferred from homology"/>
<dbReference type="InterPro" id="IPR045864">
    <property type="entry name" value="aa-tRNA-synth_II/BPL/LPL"/>
</dbReference>
<dbReference type="EMBL" id="CP110257">
    <property type="protein sequence ID" value="UZD56334.1"/>
    <property type="molecule type" value="Genomic_DNA"/>
</dbReference>
<reference evidence="20" key="1">
    <citation type="submission" date="2022-10" db="EMBL/GenBank/DDBJ databases">
        <title>Complete genome sequence of Schlegelella aquatica LMG 23380.</title>
        <authorList>
            <person name="Musilova J."/>
            <person name="Kourilova X."/>
            <person name="Bezdicek M."/>
            <person name="Hermankova K."/>
            <person name="Obruca S."/>
            <person name="Sedlar K."/>
        </authorList>
    </citation>
    <scope>NUCLEOTIDE SEQUENCE</scope>
    <source>
        <strain evidence="20">LMG 23380</strain>
    </source>
</reference>
<dbReference type="RefSeq" id="WP_264894292.1">
    <property type="nucleotide sequence ID" value="NZ_CP110257.1"/>
</dbReference>
<comment type="subunit">
    <text evidence="3 15">Tetramer of two alpha and two beta subunits.</text>
</comment>
<evidence type="ECO:0000256" key="12">
    <source>
        <dbReference type="ARBA" id="ARBA00022917"/>
    </source>
</evidence>
<dbReference type="CDD" id="cd02796">
    <property type="entry name" value="tRNA_bind_bactPheRS"/>
    <property type="match status" value="1"/>
</dbReference>
<dbReference type="SUPFAM" id="SSF55681">
    <property type="entry name" value="Class II aaRS and biotin synthetases"/>
    <property type="match status" value="1"/>
</dbReference>
<dbReference type="Pfam" id="PF03483">
    <property type="entry name" value="B3_4"/>
    <property type="match status" value="1"/>
</dbReference>
<keyword evidence="21" id="KW-1185">Reference proteome</keyword>
<feature type="binding site" evidence="15">
    <location>
        <position position="457"/>
    </location>
    <ligand>
        <name>Mg(2+)</name>
        <dbReference type="ChEBI" id="CHEBI:18420"/>
        <note>shared with alpha subunit</note>
    </ligand>
</feature>
<dbReference type="CDD" id="cd00769">
    <property type="entry name" value="PheRS_beta_core"/>
    <property type="match status" value="1"/>
</dbReference>
<feature type="domain" description="FDX-ACB" evidence="18">
    <location>
        <begin position="706"/>
        <end position="804"/>
    </location>
</feature>
<dbReference type="InterPro" id="IPR005121">
    <property type="entry name" value="Fdx_antiC-bd"/>
</dbReference>
<evidence type="ECO:0000256" key="8">
    <source>
        <dbReference type="ARBA" id="ARBA00022741"/>
    </source>
</evidence>
<keyword evidence="10 15" id="KW-0460">Magnesium</keyword>
<dbReference type="InterPro" id="IPR005146">
    <property type="entry name" value="B3/B4_tRNA-bd"/>
</dbReference>
<feature type="binding site" evidence="15">
    <location>
        <position position="466"/>
    </location>
    <ligand>
        <name>Mg(2+)</name>
        <dbReference type="ChEBI" id="CHEBI:18420"/>
        <note>shared with alpha subunit</note>
    </ligand>
</feature>
<evidence type="ECO:0000256" key="5">
    <source>
        <dbReference type="ARBA" id="ARBA00022555"/>
    </source>
</evidence>
<accession>A0ABY6MWI0</accession>
<dbReference type="InterPro" id="IPR033714">
    <property type="entry name" value="tRNA_bind_bactPheRS"/>
</dbReference>
<organism evidence="20 21">
    <name type="scientific">Caldimonas aquatica</name>
    <dbReference type="NCBI Taxonomy" id="376175"/>
    <lineage>
        <taxon>Bacteria</taxon>
        <taxon>Pseudomonadati</taxon>
        <taxon>Pseudomonadota</taxon>
        <taxon>Betaproteobacteria</taxon>
        <taxon>Burkholderiales</taxon>
        <taxon>Sphaerotilaceae</taxon>
        <taxon>Caldimonas</taxon>
    </lineage>
</organism>
<dbReference type="SUPFAM" id="SSF46955">
    <property type="entry name" value="Putative DNA-binding domain"/>
    <property type="match status" value="1"/>
</dbReference>
<dbReference type="SUPFAM" id="SSF54991">
    <property type="entry name" value="Anticodon-binding domain of PheRS"/>
    <property type="match status" value="1"/>
</dbReference>